<dbReference type="GO" id="GO:0005737">
    <property type="term" value="C:cytoplasm"/>
    <property type="evidence" value="ECO:0007669"/>
    <property type="project" value="TreeGrafter"/>
</dbReference>
<comment type="similarity">
    <text evidence="3">Belongs to the acetyltransferase family. RimJ subfamily.</text>
</comment>
<evidence type="ECO:0000313" key="6">
    <source>
        <dbReference type="Proteomes" id="UP001240236"/>
    </source>
</evidence>
<evidence type="ECO:0000256" key="1">
    <source>
        <dbReference type="ARBA" id="ARBA00022679"/>
    </source>
</evidence>
<evidence type="ECO:0000313" key="5">
    <source>
        <dbReference type="EMBL" id="MDQ0370208.1"/>
    </source>
</evidence>
<dbReference type="GO" id="GO:0008999">
    <property type="term" value="F:protein-N-terminal-alanine acetyltransferase activity"/>
    <property type="evidence" value="ECO:0007669"/>
    <property type="project" value="TreeGrafter"/>
</dbReference>
<sequence>MRLELTPWAEEDLGLLRRINVPEMKGHLGGPESEDKIVDRHRRYVHMSVTGTGVMFRVALRDSHEPVGSIGYWDREWHGSTVWETGWSILNEFQGRGIASEAARMVIALAAADGRRRWLHAFPKIENAASNAVCRNAGFTMVGETDFEFPVGTPIRCNEWRLDLRTAGRPATD</sequence>
<name>A0AAE3W5F8_9ACTN</name>
<keyword evidence="6" id="KW-1185">Reference proteome</keyword>
<keyword evidence="2" id="KW-0012">Acyltransferase</keyword>
<keyword evidence="1" id="KW-0808">Transferase</keyword>
<evidence type="ECO:0000256" key="3">
    <source>
        <dbReference type="ARBA" id="ARBA00038502"/>
    </source>
</evidence>
<comment type="caution">
    <text evidence="5">The sequence shown here is derived from an EMBL/GenBank/DDBJ whole genome shotgun (WGS) entry which is preliminary data.</text>
</comment>
<dbReference type="Pfam" id="PF13302">
    <property type="entry name" value="Acetyltransf_3"/>
    <property type="match status" value="1"/>
</dbReference>
<dbReference type="InterPro" id="IPR000182">
    <property type="entry name" value="GNAT_dom"/>
</dbReference>
<organism evidence="5 6">
    <name type="scientific">Catenuloplanes indicus</name>
    <dbReference type="NCBI Taxonomy" id="137267"/>
    <lineage>
        <taxon>Bacteria</taxon>
        <taxon>Bacillati</taxon>
        <taxon>Actinomycetota</taxon>
        <taxon>Actinomycetes</taxon>
        <taxon>Micromonosporales</taxon>
        <taxon>Micromonosporaceae</taxon>
        <taxon>Catenuloplanes</taxon>
    </lineage>
</organism>
<dbReference type="CDD" id="cd04301">
    <property type="entry name" value="NAT_SF"/>
    <property type="match status" value="1"/>
</dbReference>
<accession>A0AAE3W5F8</accession>
<dbReference type="InterPro" id="IPR016181">
    <property type="entry name" value="Acyl_CoA_acyltransferase"/>
</dbReference>
<evidence type="ECO:0000259" key="4">
    <source>
        <dbReference type="PROSITE" id="PS51186"/>
    </source>
</evidence>
<protein>
    <submittedName>
        <fullName evidence="5">RimJ/RimL family protein N-acetyltransferase</fullName>
    </submittedName>
</protein>
<proteinExistence type="inferred from homology"/>
<dbReference type="PROSITE" id="PS51186">
    <property type="entry name" value="GNAT"/>
    <property type="match status" value="1"/>
</dbReference>
<dbReference type="Proteomes" id="UP001240236">
    <property type="component" value="Unassembled WGS sequence"/>
</dbReference>
<dbReference type="Gene3D" id="3.40.630.30">
    <property type="match status" value="1"/>
</dbReference>
<dbReference type="PANTHER" id="PTHR43792">
    <property type="entry name" value="GNAT FAMILY, PUTATIVE (AFU_ORTHOLOGUE AFUA_3G00765)-RELATED-RELATED"/>
    <property type="match status" value="1"/>
</dbReference>
<feature type="domain" description="N-acetyltransferase" evidence="4">
    <location>
        <begin position="3"/>
        <end position="165"/>
    </location>
</feature>
<dbReference type="PANTHER" id="PTHR43792:SF8">
    <property type="entry name" value="[RIBOSOMAL PROTEIN US5]-ALANINE N-ACETYLTRANSFERASE"/>
    <property type="match status" value="1"/>
</dbReference>
<reference evidence="5 6" key="1">
    <citation type="submission" date="2023-07" db="EMBL/GenBank/DDBJ databases">
        <title>Sequencing the genomes of 1000 actinobacteria strains.</title>
        <authorList>
            <person name="Klenk H.-P."/>
        </authorList>
    </citation>
    <scope>NUCLEOTIDE SEQUENCE [LARGE SCALE GENOMIC DNA]</scope>
    <source>
        <strain evidence="5 6">DSM 44709</strain>
    </source>
</reference>
<dbReference type="AlphaFoldDB" id="A0AAE3W5F8"/>
<evidence type="ECO:0000256" key="2">
    <source>
        <dbReference type="ARBA" id="ARBA00023315"/>
    </source>
</evidence>
<dbReference type="RefSeq" id="WP_307245997.1">
    <property type="nucleotide sequence ID" value="NZ_JAUSUZ010000001.1"/>
</dbReference>
<gene>
    <name evidence="5" type="ORF">J2S42_006877</name>
</gene>
<dbReference type="InterPro" id="IPR051531">
    <property type="entry name" value="N-acetyltransferase"/>
</dbReference>
<dbReference type="SUPFAM" id="SSF55729">
    <property type="entry name" value="Acyl-CoA N-acyltransferases (Nat)"/>
    <property type="match status" value="1"/>
</dbReference>
<dbReference type="EMBL" id="JAUSUZ010000001">
    <property type="protein sequence ID" value="MDQ0370208.1"/>
    <property type="molecule type" value="Genomic_DNA"/>
</dbReference>